<sequence length="486" mass="54395">MAQSPTFQGSSASEYDKQIRQFRSNIKRLSAKDFQKRSVEDILGEEDQAAGTGIEYTILLSDTIAAVSQNNAVGIHSTLWAKILQYLRSFDPVAIRYVGKDFRMILETVISSAKAASTPHHAIIPVRNAILRLQPENETLTSFHLPLLQLCLETKHYQEALPILDKIIFNFPTSNPHNLDSDYPCSDHQDSSGYITLKSGLTSPVQYRNIHEYFLLGGMIYTALGRKRWDEAMLYFEYVMCVATQNVATGYMLEAYRKWLLLGVLLTGKTPAIPRIANSAAMRTIQTASKHYVALVAAFHNSDVSKLKAEINVGLTQWDEDGNLGLALELTSAHRRFYIINLQKTYSRCYISQLDEEGNSDLAMKVAHTLIEDGNLNAVIEYHNGKPTIEFFPNSKGPLAKSEEQFQESVVQKLDKIKALMERVKRVEQKVMLSPEYIQAARKAKDTSNVVASGPPIRDLGAMDEPMGFSANGADFAPDDEDLMET</sequence>
<dbReference type="Pfam" id="PF22788">
    <property type="entry name" value="COP9_hel_rpt"/>
    <property type="match status" value="1"/>
</dbReference>
<gene>
    <name evidence="4" type="ORF">BT63DRAFT_207086</name>
</gene>
<feature type="region of interest" description="Disordered" evidence="2">
    <location>
        <begin position="449"/>
        <end position="486"/>
    </location>
</feature>
<feature type="domain" description="COP9 signalosome complex subunit 3 N-terminal helical repeats" evidence="3">
    <location>
        <begin position="71"/>
        <end position="278"/>
    </location>
</feature>
<dbReference type="EMBL" id="MU004233">
    <property type="protein sequence ID" value="KAF2671069.1"/>
    <property type="molecule type" value="Genomic_DNA"/>
</dbReference>
<accession>A0A6A6UFL3</accession>
<dbReference type="AlphaFoldDB" id="A0A6A6UFL3"/>
<reference evidence="4" key="1">
    <citation type="journal article" date="2020" name="Stud. Mycol.">
        <title>101 Dothideomycetes genomes: a test case for predicting lifestyles and emergence of pathogens.</title>
        <authorList>
            <person name="Haridas S."/>
            <person name="Albert R."/>
            <person name="Binder M."/>
            <person name="Bloem J."/>
            <person name="Labutti K."/>
            <person name="Salamov A."/>
            <person name="Andreopoulos B."/>
            <person name="Baker S."/>
            <person name="Barry K."/>
            <person name="Bills G."/>
            <person name="Bluhm B."/>
            <person name="Cannon C."/>
            <person name="Castanera R."/>
            <person name="Culley D."/>
            <person name="Daum C."/>
            <person name="Ezra D."/>
            <person name="Gonzalez J."/>
            <person name="Henrissat B."/>
            <person name="Kuo A."/>
            <person name="Liang C."/>
            <person name="Lipzen A."/>
            <person name="Lutzoni F."/>
            <person name="Magnuson J."/>
            <person name="Mondo S."/>
            <person name="Nolan M."/>
            <person name="Ohm R."/>
            <person name="Pangilinan J."/>
            <person name="Park H.-J."/>
            <person name="Ramirez L."/>
            <person name="Alfaro M."/>
            <person name="Sun H."/>
            <person name="Tritt A."/>
            <person name="Yoshinaga Y."/>
            <person name="Zwiers L.-H."/>
            <person name="Turgeon B."/>
            <person name="Goodwin S."/>
            <person name="Spatafora J."/>
            <person name="Crous P."/>
            <person name="Grigoriev I."/>
        </authorList>
    </citation>
    <scope>NUCLEOTIDE SEQUENCE</scope>
    <source>
        <strain evidence="4">CBS 115976</strain>
    </source>
</reference>
<dbReference type="PANTHER" id="PTHR10758:SF1">
    <property type="entry name" value="COP9 SIGNALOSOME COMPLEX SUBUNIT 3"/>
    <property type="match status" value="1"/>
</dbReference>
<name>A0A6A6UFL3_9PEZI</name>
<dbReference type="GO" id="GO:0008180">
    <property type="term" value="C:COP9 signalosome"/>
    <property type="evidence" value="ECO:0007669"/>
    <property type="project" value="TreeGrafter"/>
</dbReference>
<protein>
    <recommendedName>
        <fullName evidence="3">COP9 signalosome complex subunit 3 N-terminal helical repeats domain-containing protein</fullName>
    </recommendedName>
</protein>
<feature type="compositionally biased region" description="Acidic residues" evidence="2">
    <location>
        <begin position="477"/>
        <end position="486"/>
    </location>
</feature>
<proteinExistence type="predicted"/>
<evidence type="ECO:0000256" key="1">
    <source>
        <dbReference type="ARBA" id="ARBA00022490"/>
    </source>
</evidence>
<dbReference type="OrthoDB" id="29061at2759"/>
<dbReference type="GO" id="GO:0006511">
    <property type="term" value="P:ubiquitin-dependent protein catabolic process"/>
    <property type="evidence" value="ECO:0007669"/>
    <property type="project" value="TreeGrafter"/>
</dbReference>
<keyword evidence="1" id="KW-0963">Cytoplasm</keyword>
<organism evidence="4 5">
    <name type="scientific">Microthyrium microscopicum</name>
    <dbReference type="NCBI Taxonomy" id="703497"/>
    <lineage>
        <taxon>Eukaryota</taxon>
        <taxon>Fungi</taxon>
        <taxon>Dikarya</taxon>
        <taxon>Ascomycota</taxon>
        <taxon>Pezizomycotina</taxon>
        <taxon>Dothideomycetes</taxon>
        <taxon>Dothideomycetes incertae sedis</taxon>
        <taxon>Microthyriales</taxon>
        <taxon>Microthyriaceae</taxon>
        <taxon>Microthyrium</taxon>
    </lineage>
</organism>
<evidence type="ECO:0000313" key="5">
    <source>
        <dbReference type="Proteomes" id="UP000799302"/>
    </source>
</evidence>
<dbReference type="Proteomes" id="UP000799302">
    <property type="component" value="Unassembled WGS sequence"/>
</dbReference>
<dbReference type="InterPro" id="IPR055089">
    <property type="entry name" value="COP9_N"/>
</dbReference>
<evidence type="ECO:0000313" key="4">
    <source>
        <dbReference type="EMBL" id="KAF2671069.1"/>
    </source>
</evidence>
<dbReference type="PANTHER" id="PTHR10758">
    <property type="entry name" value="26S PROTEASOME NON-ATPASE REGULATORY SUBUNIT 3/COP9 SIGNALOSOME COMPLEX SUBUNIT 3"/>
    <property type="match status" value="1"/>
</dbReference>
<keyword evidence="5" id="KW-1185">Reference proteome</keyword>
<dbReference type="InterPro" id="IPR050756">
    <property type="entry name" value="CSN3"/>
</dbReference>
<evidence type="ECO:0000259" key="3">
    <source>
        <dbReference type="Pfam" id="PF22788"/>
    </source>
</evidence>
<evidence type="ECO:0000256" key="2">
    <source>
        <dbReference type="SAM" id="MobiDB-lite"/>
    </source>
</evidence>